<name>A0A7C2ZJJ6_9AQUI</name>
<dbReference type="SUPFAM" id="SSF117396">
    <property type="entry name" value="TM1631-like"/>
    <property type="match status" value="1"/>
</dbReference>
<accession>A0A7C2ZJJ6</accession>
<evidence type="ECO:0000313" key="1">
    <source>
        <dbReference type="EMBL" id="HEW46512.1"/>
    </source>
</evidence>
<dbReference type="AlphaFoldDB" id="A0A7C2ZJJ6"/>
<gene>
    <name evidence="1" type="ORF">ENO47_07615</name>
</gene>
<sequence length="263" mass="31242">MRVYVGCSGFFYRDWVGGFYPPLLKREDYIRFYSQYFEVVEINSSFYNFPNRGTVKSMLSRTSTLKFAFKIHRIFTHNRNYTQEDAKKFLHALEPVFEEDRFIALLFQFPESFGYKEESLEYLNKLSKDFSGLPKVVEVRNKSFKKADFYQFLEEHGFSLVNTDAPKGSRFLVGPWVGVGSINYLRFHGRDPEHLYNYLYSLEELKKLKDKIKKLGDRDTYVFFNNTVRAKAVLNALQFKLLFGIRTEIPKSLENSLREKEWE</sequence>
<comment type="caution">
    <text evidence="1">The sequence shown here is derived from an EMBL/GenBank/DDBJ whole genome shotgun (WGS) entry which is preliminary data.</text>
</comment>
<reference evidence="1" key="1">
    <citation type="journal article" date="2020" name="mSystems">
        <title>Genome- and Community-Level Interaction Insights into Carbon Utilization and Element Cycling Functions of Hydrothermarchaeota in Hydrothermal Sediment.</title>
        <authorList>
            <person name="Zhou Z."/>
            <person name="Liu Y."/>
            <person name="Xu W."/>
            <person name="Pan J."/>
            <person name="Luo Z.H."/>
            <person name="Li M."/>
        </authorList>
    </citation>
    <scope>NUCLEOTIDE SEQUENCE [LARGE SCALE GENOMIC DNA]</scope>
    <source>
        <strain evidence="1">SpSt-132</strain>
    </source>
</reference>
<dbReference type="InterPro" id="IPR002763">
    <property type="entry name" value="DUF72"/>
</dbReference>
<organism evidence="1">
    <name type="scientific">Hydrogenobacter sp</name>
    <dbReference type="NCBI Taxonomy" id="2152829"/>
    <lineage>
        <taxon>Bacteria</taxon>
        <taxon>Pseudomonadati</taxon>
        <taxon>Aquificota</taxon>
        <taxon>Aquificia</taxon>
        <taxon>Aquificales</taxon>
        <taxon>Aquificaceae</taxon>
        <taxon>Hydrogenobacter</taxon>
    </lineage>
</organism>
<proteinExistence type="predicted"/>
<dbReference type="PANTHER" id="PTHR30348:SF13">
    <property type="entry name" value="UPF0759 PROTEIN YUNF"/>
    <property type="match status" value="1"/>
</dbReference>
<protein>
    <submittedName>
        <fullName evidence="1">DUF72 domain-containing protein</fullName>
    </submittedName>
</protein>
<dbReference type="EMBL" id="DSFP01000066">
    <property type="protein sequence ID" value="HEW46512.1"/>
    <property type="molecule type" value="Genomic_DNA"/>
</dbReference>
<dbReference type="InterPro" id="IPR036520">
    <property type="entry name" value="UPF0759_sf"/>
</dbReference>
<dbReference type="PANTHER" id="PTHR30348">
    <property type="entry name" value="UNCHARACTERIZED PROTEIN YECE"/>
    <property type="match status" value="1"/>
</dbReference>
<dbReference type="Pfam" id="PF01904">
    <property type="entry name" value="DUF72"/>
    <property type="match status" value="1"/>
</dbReference>
<dbReference type="Gene3D" id="3.20.20.410">
    <property type="entry name" value="Protein of unknown function UPF0759"/>
    <property type="match status" value="1"/>
</dbReference>